<dbReference type="Pfam" id="PF00204">
    <property type="entry name" value="DNA_gyraseB"/>
    <property type="match status" value="1"/>
</dbReference>
<dbReference type="RefSeq" id="WP_074215811.1">
    <property type="nucleotide sequence ID" value="NZ_FSRG01000004.1"/>
</dbReference>
<dbReference type="PRINTS" id="PR00418">
    <property type="entry name" value="TPI2FAMILY"/>
</dbReference>
<gene>
    <name evidence="10" type="primary">gyrB</name>
    <name evidence="12" type="ORF">SAMN02745161_0942</name>
</gene>
<dbReference type="Gene3D" id="3.30.230.10">
    <property type="match status" value="1"/>
</dbReference>
<dbReference type="InterPro" id="IPR013760">
    <property type="entry name" value="Topo_IIA-like_dom_sf"/>
</dbReference>
<dbReference type="CDD" id="cd00822">
    <property type="entry name" value="TopoII_Trans_DNA_gyrase"/>
    <property type="match status" value="1"/>
</dbReference>
<name>A0A1N6EVV7_9BACT</name>
<evidence type="ECO:0000256" key="2">
    <source>
        <dbReference type="ARBA" id="ARBA00010708"/>
    </source>
</evidence>
<dbReference type="InterPro" id="IPR018522">
    <property type="entry name" value="TopoIIA_CS"/>
</dbReference>
<keyword evidence="9 10" id="KW-0413">Isomerase</keyword>
<dbReference type="AlphaFoldDB" id="A0A1N6EVV7"/>
<dbReference type="Gene3D" id="3.30.565.10">
    <property type="entry name" value="Histidine kinase-like ATPase, C-terminal domain"/>
    <property type="match status" value="1"/>
</dbReference>
<feature type="site" description="Interaction with DNA" evidence="10">
    <location>
        <position position="455"/>
    </location>
</feature>
<evidence type="ECO:0000256" key="9">
    <source>
        <dbReference type="ARBA" id="ARBA00023235"/>
    </source>
</evidence>
<proteinExistence type="inferred from homology"/>
<dbReference type="GO" id="GO:0005524">
    <property type="term" value="F:ATP binding"/>
    <property type="evidence" value="ECO:0007669"/>
    <property type="project" value="UniProtKB-UniRule"/>
</dbReference>
<keyword evidence="13" id="KW-1185">Reference proteome</keyword>
<dbReference type="InterPro" id="IPR036890">
    <property type="entry name" value="HATPase_C_sf"/>
</dbReference>
<dbReference type="SUPFAM" id="SSF54211">
    <property type="entry name" value="Ribosomal protein S5 domain 2-like"/>
    <property type="match status" value="1"/>
</dbReference>
<dbReference type="GO" id="GO:0006261">
    <property type="term" value="P:DNA-templated DNA replication"/>
    <property type="evidence" value="ECO:0007669"/>
    <property type="project" value="UniProtKB-UniRule"/>
</dbReference>
<dbReference type="Pfam" id="PF00986">
    <property type="entry name" value="DNA_gyraseB_C"/>
    <property type="match status" value="1"/>
</dbReference>
<dbReference type="OrthoDB" id="9802808at2"/>
<dbReference type="PRINTS" id="PR01159">
    <property type="entry name" value="DNAGYRASEB"/>
</dbReference>
<dbReference type="InterPro" id="IPR034160">
    <property type="entry name" value="TOPRIM_GyrB"/>
</dbReference>
<dbReference type="GO" id="GO:0005694">
    <property type="term" value="C:chromosome"/>
    <property type="evidence" value="ECO:0007669"/>
    <property type="project" value="InterPro"/>
</dbReference>
<feature type="binding site" evidence="10">
    <location>
        <position position="501"/>
    </location>
    <ligand>
        <name>Mg(2+)</name>
        <dbReference type="ChEBI" id="CHEBI:18420"/>
        <label>2</label>
    </ligand>
</feature>
<comment type="function">
    <text evidence="10">A type II topoisomerase that negatively supercoils closed circular double-stranded (ds) DNA in an ATP-dependent manner to modulate DNA topology and maintain chromosomes in an underwound state. Negative supercoiling favors strand separation, and DNA replication, transcription, recombination and repair, all of which involve strand separation. Also able to catalyze the interconversion of other topological isomers of dsDNA rings, including catenanes and knotted rings. Type II topoisomerases break and join 2 DNA strands simultaneously in an ATP-dependent manner.</text>
</comment>
<feature type="domain" description="Toprim" evidence="11">
    <location>
        <begin position="421"/>
        <end position="536"/>
    </location>
</feature>
<protein>
    <recommendedName>
        <fullName evidence="10">DNA gyrase subunit B</fullName>
        <ecNumber evidence="10">5.6.2.2</ecNumber>
    </recommendedName>
</protein>
<dbReference type="EC" id="5.6.2.2" evidence="10"/>
<dbReference type="GO" id="GO:0006265">
    <property type="term" value="P:DNA topological change"/>
    <property type="evidence" value="ECO:0007669"/>
    <property type="project" value="UniProtKB-UniRule"/>
</dbReference>
<feature type="binding site" evidence="10">
    <location>
        <position position="427"/>
    </location>
    <ligand>
        <name>Mg(2+)</name>
        <dbReference type="ChEBI" id="CHEBI:18420"/>
        <label>1</label>
        <note>catalytic</note>
    </ligand>
</feature>
<dbReference type="InterPro" id="IPR014721">
    <property type="entry name" value="Ribsml_uS5_D2-typ_fold_subgr"/>
</dbReference>
<comment type="subunit">
    <text evidence="10">Heterotetramer, composed of two GyrA and two GyrB chains. In the heterotetramer, GyrA contains the active site tyrosine that forms a transient covalent intermediate with DNA, while GyrB binds cofactors and catalyzes ATP hydrolysis.</text>
</comment>
<dbReference type="InterPro" id="IPR000565">
    <property type="entry name" value="Topo_IIA_B"/>
</dbReference>
<reference evidence="13" key="1">
    <citation type="submission" date="2016-11" db="EMBL/GenBank/DDBJ databases">
        <authorList>
            <person name="Varghese N."/>
            <person name="Submissions S."/>
        </authorList>
    </citation>
    <scope>NUCLEOTIDE SEQUENCE [LARGE SCALE GENOMIC DNA]</scope>
    <source>
        <strain evidence="13">DSM 17456</strain>
    </source>
</reference>
<evidence type="ECO:0000256" key="4">
    <source>
        <dbReference type="ARBA" id="ARBA00022741"/>
    </source>
</evidence>
<dbReference type="SUPFAM" id="SSF55874">
    <property type="entry name" value="ATPase domain of HSP90 chaperone/DNA topoisomerase II/histidine kinase"/>
    <property type="match status" value="1"/>
</dbReference>
<dbReference type="InterPro" id="IPR013506">
    <property type="entry name" value="Topo_IIA_bsu_dom2"/>
</dbReference>
<dbReference type="Proteomes" id="UP000184694">
    <property type="component" value="Unassembled WGS sequence"/>
</dbReference>
<dbReference type="NCBIfam" id="TIGR01059">
    <property type="entry name" value="gyrB"/>
    <property type="match status" value="1"/>
</dbReference>
<dbReference type="InterPro" id="IPR011557">
    <property type="entry name" value="GyrB"/>
</dbReference>
<evidence type="ECO:0000256" key="5">
    <source>
        <dbReference type="ARBA" id="ARBA00022840"/>
    </source>
</evidence>
<dbReference type="GO" id="GO:0046872">
    <property type="term" value="F:metal ion binding"/>
    <property type="evidence" value="ECO:0007669"/>
    <property type="project" value="UniProtKB-KW"/>
</dbReference>
<evidence type="ECO:0000256" key="1">
    <source>
        <dbReference type="ARBA" id="ARBA00000185"/>
    </source>
</evidence>
<dbReference type="NCBIfam" id="NF004189">
    <property type="entry name" value="PRK05644.1"/>
    <property type="match status" value="1"/>
</dbReference>
<dbReference type="GO" id="GO:0003677">
    <property type="term" value="F:DNA binding"/>
    <property type="evidence" value="ECO:0007669"/>
    <property type="project" value="UniProtKB-KW"/>
</dbReference>
<keyword evidence="4 10" id="KW-0547">Nucleotide-binding</keyword>
<dbReference type="HAMAP" id="MF_01898">
    <property type="entry name" value="GyrB"/>
    <property type="match status" value="1"/>
</dbReference>
<accession>A0A1N6EVV7</accession>
<feature type="binding site" evidence="10">
    <location>
        <position position="503"/>
    </location>
    <ligand>
        <name>Mg(2+)</name>
        <dbReference type="ChEBI" id="CHEBI:18420"/>
        <label>2</label>
    </ligand>
</feature>
<keyword evidence="5 10" id="KW-0067">ATP-binding</keyword>
<evidence type="ECO:0000256" key="6">
    <source>
        <dbReference type="ARBA" id="ARBA00022842"/>
    </source>
</evidence>
<dbReference type="PANTHER" id="PTHR45866:SF1">
    <property type="entry name" value="DNA GYRASE SUBUNIT B, MITOCHONDRIAL"/>
    <property type="match status" value="1"/>
</dbReference>
<dbReference type="InterPro" id="IPR006171">
    <property type="entry name" value="TOPRIM_dom"/>
</dbReference>
<dbReference type="InterPro" id="IPR003594">
    <property type="entry name" value="HATPase_dom"/>
</dbReference>
<comment type="subcellular location">
    <subcellularLocation>
        <location evidence="10">Cytoplasm</location>
    </subcellularLocation>
</comment>
<dbReference type="SMART" id="SM00387">
    <property type="entry name" value="HATPase_c"/>
    <property type="match status" value="1"/>
</dbReference>
<dbReference type="FunFam" id="3.40.50.670:FF:000001">
    <property type="entry name" value="DNA topoisomerase 2"/>
    <property type="match status" value="1"/>
</dbReference>
<dbReference type="NCBIfam" id="NF011501">
    <property type="entry name" value="PRK14939.1"/>
    <property type="match status" value="1"/>
</dbReference>
<feature type="binding site" evidence="10">
    <location>
        <position position="501"/>
    </location>
    <ligand>
        <name>Mg(2+)</name>
        <dbReference type="ChEBI" id="CHEBI:18420"/>
        <label>1</label>
        <note>catalytic</note>
    </ligand>
</feature>
<keyword evidence="6 10" id="KW-0460">Magnesium</keyword>
<dbReference type="EMBL" id="FSRG01000004">
    <property type="protein sequence ID" value="SIN87130.1"/>
    <property type="molecule type" value="Genomic_DNA"/>
</dbReference>
<evidence type="ECO:0000256" key="8">
    <source>
        <dbReference type="ARBA" id="ARBA00023125"/>
    </source>
</evidence>
<evidence type="ECO:0000256" key="3">
    <source>
        <dbReference type="ARBA" id="ARBA00022723"/>
    </source>
</evidence>
<organism evidence="12 13">
    <name type="scientific">Halodesulfovibrio marinisediminis DSM 17456</name>
    <dbReference type="NCBI Taxonomy" id="1121457"/>
    <lineage>
        <taxon>Bacteria</taxon>
        <taxon>Pseudomonadati</taxon>
        <taxon>Thermodesulfobacteriota</taxon>
        <taxon>Desulfovibrionia</taxon>
        <taxon>Desulfovibrionales</taxon>
        <taxon>Desulfovibrionaceae</taxon>
        <taxon>Halodesulfovibrio</taxon>
    </lineage>
</organism>
<dbReference type="InterPro" id="IPR001241">
    <property type="entry name" value="Topo_IIA"/>
</dbReference>
<dbReference type="SMART" id="SM00433">
    <property type="entry name" value="TOP2c"/>
    <property type="match status" value="1"/>
</dbReference>
<feature type="site" description="Interaction with DNA" evidence="10">
    <location>
        <position position="452"/>
    </location>
</feature>
<evidence type="ECO:0000313" key="13">
    <source>
        <dbReference type="Proteomes" id="UP000184694"/>
    </source>
</evidence>
<dbReference type="GO" id="GO:0005737">
    <property type="term" value="C:cytoplasm"/>
    <property type="evidence" value="ECO:0007669"/>
    <property type="project" value="UniProtKB-SubCell"/>
</dbReference>
<evidence type="ECO:0000256" key="10">
    <source>
        <dbReference type="HAMAP-Rule" id="MF_01898"/>
    </source>
</evidence>
<dbReference type="CDD" id="cd16928">
    <property type="entry name" value="HATPase_GyrB-like"/>
    <property type="match status" value="1"/>
</dbReference>
<dbReference type="CDD" id="cd03366">
    <property type="entry name" value="TOPRIM_TopoIIA_GyrB"/>
    <property type="match status" value="1"/>
</dbReference>
<dbReference type="SUPFAM" id="SSF56719">
    <property type="entry name" value="Type II DNA topoisomerase"/>
    <property type="match status" value="1"/>
</dbReference>
<keyword evidence="10" id="KW-0963">Cytoplasm</keyword>
<dbReference type="STRING" id="1121457.SAMN02745161_0942"/>
<keyword evidence="8" id="KW-0238">DNA-binding</keyword>
<dbReference type="Pfam" id="PF02518">
    <property type="entry name" value="HATPase_c"/>
    <property type="match status" value="1"/>
</dbReference>
<keyword evidence="7 10" id="KW-0799">Topoisomerase</keyword>
<dbReference type="PROSITE" id="PS50880">
    <property type="entry name" value="TOPRIM"/>
    <property type="match status" value="1"/>
</dbReference>
<dbReference type="Pfam" id="PF01751">
    <property type="entry name" value="Toprim"/>
    <property type="match status" value="1"/>
</dbReference>
<dbReference type="InterPro" id="IPR013759">
    <property type="entry name" value="Topo_IIA_B_C"/>
</dbReference>
<comment type="cofactor">
    <cofactor evidence="10">
        <name>Mg(2+)</name>
        <dbReference type="ChEBI" id="CHEBI:18420"/>
    </cofactor>
    <cofactor evidence="10">
        <name>Mn(2+)</name>
        <dbReference type="ChEBI" id="CHEBI:29035"/>
    </cofactor>
    <cofactor evidence="10">
        <name>Ca(2+)</name>
        <dbReference type="ChEBI" id="CHEBI:29108"/>
    </cofactor>
    <text evidence="10">Binds two Mg(2+) per subunit. The magnesium ions form salt bridges with both the protein and the DNA. Can also accept other divalent metal cations, such as Mn(2+) or Ca(2+).</text>
</comment>
<dbReference type="FunFam" id="3.30.230.10:FF:000005">
    <property type="entry name" value="DNA gyrase subunit B"/>
    <property type="match status" value="1"/>
</dbReference>
<keyword evidence="3 10" id="KW-0479">Metal-binding</keyword>
<comment type="similarity">
    <text evidence="2 10">Belongs to the type II topoisomerase GyrB family.</text>
</comment>
<dbReference type="GO" id="GO:0003918">
    <property type="term" value="F:DNA topoisomerase type II (double strand cut, ATP-hydrolyzing) activity"/>
    <property type="evidence" value="ECO:0007669"/>
    <property type="project" value="UniProtKB-UniRule"/>
</dbReference>
<evidence type="ECO:0000313" key="12">
    <source>
        <dbReference type="EMBL" id="SIN87130.1"/>
    </source>
</evidence>
<evidence type="ECO:0000259" key="11">
    <source>
        <dbReference type="PROSITE" id="PS50880"/>
    </source>
</evidence>
<comment type="catalytic activity">
    <reaction evidence="1 10">
        <text>ATP-dependent breakage, passage and rejoining of double-stranded DNA.</text>
        <dbReference type="EC" id="5.6.2.2"/>
    </reaction>
</comment>
<dbReference type="PROSITE" id="PS00177">
    <property type="entry name" value="TOPOISOMERASE_II"/>
    <property type="match status" value="1"/>
</dbReference>
<evidence type="ECO:0000256" key="7">
    <source>
        <dbReference type="ARBA" id="ARBA00023029"/>
    </source>
</evidence>
<dbReference type="InterPro" id="IPR020568">
    <property type="entry name" value="Ribosomal_Su5_D2-typ_SF"/>
</dbReference>
<comment type="miscellaneous">
    <text evidence="10">Few gyrases are as efficient as E.coli at forming negative supercoils. Not all organisms have 2 type II topoisomerases; in organisms with a single type II topoisomerase this enzyme also has to decatenate newly replicated chromosomes.</text>
</comment>
<dbReference type="Gene3D" id="3.40.50.670">
    <property type="match status" value="2"/>
</dbReference>
<sequence length="798" mass="89829">MTSKSQYTADSIQILEGLSAVRKRPAMYIGSTDVRGLHHLVYEVVDNSIDEAMAGFCDKISVKIHLDNSVTVQDNGRGIPVDIHPKEKRPAVEVVMTVLHAGGKFDSDTYKVSGGLHGVGVSCVNALSEYLEVTIDREGTRYKQRYERGVPVTKVEEVGGSRRRGTTVRFRPDEEIFETNQFVFETLKKRFEELAYLNSGLEIEFIDERSGDSITFKAEGGIKQFVKDMNTGEGGMHAIIYGGGTGAGQHENIFVEYALQYNASYKENLLTFCNNIRTKEGGTHLQGFKTALTRAINAYIQAADLPRKYKVKLSGDDVREGLTGVISAKIPQPQFEGQTKTKLGNSEVAGIVSGLVYEQLMTYFEENPKDARTIIEKAVDAARARDAARKAKDLVRRKGALGDNSLPGKLADCQSKNPEESELYIVEGDSAGGSAKQGRNPNTQAILPLRGKILNVEKTRFDKMLANKEIKAMITAMGAGIGEEDTDYDKLRYHKIVIMTDADVDGAHIRTLLLTFFFRQYPELISRGHLYIAQPPLYRAHSSRFERFIKDDDELTTFLLERVAKELIIVGENGVEFAGDDLKGLLTTVRSIKGKIREVENVGMNEELFRTLLDHDKRLFPQNFEEEKLNGLGALLEERGYSVEIEREEDEIDSRTFIVFEDLNGHRTRVGSEFFNSKMYKIPYIAFDDLRNMCGGLSFNLRRKDAETKVEDVLELVDTVMQEARKGLNVQRYKGLGEMNPDQLWETTMNPENRIFLQVTIDDAEEASETFEKLMGDKVEPRREFIERNALNVQELDI</sequence>
<dbReference type="InterPro" id="IPR002288">
    <property type="entry name" value="DNA_gyrase_B_C"/>
</dbReference>
<dbReference type="FunFam" id="3.30.565.10:FF:000002">
    <property type="entry name" value="DNA gyrase subunit B"/>
    <property type="match status" value="1"/>
</dbReference>
<dbReference type="PANTHER" id="PTHR45866">
    <property type="entry name" value="DNA GYRASE/TOPOISOMERASE SUBUNIT B"/>
    <property type="match status" value="1"/>
</dbReference>